<accession>A0A0L0RUV6</accession>
<evidence type="ECO:0000256" key="11">
    <source>
        <dbReference type="ARBA" id="ARBA00058057"/>
    </source>
</evidence>
<keyword evidence="5 12" id="KW-0507">mRNA processing</keyword>
<reference evidence="14 15" key="1">
    <citation type="submission" date="2009-11" db="EMBL/GenBank/DDBJ databases">
        <title>Annotation of Allomyces macrogynus ATCC 38327.</title>
        <authorList>
            <consortium name="The Broad Institute Genome Sequencing Platform"/>
            <person name="Russ C."/>
            <person name="Cuomo C."/>
            <person name="Burger G."/>
            <person name="Gray M.W."/>
            <person name="Holland P.W.H."/>
            <person name="King N."/>
            <person name="Lang F.B.F."/>
            <person name="Roger A.J."/>
            <person name="Ruiz-Trillo I."/>
            <person name="Young S.K."/>
            <person name="Zeng Q."/>
            <person name="Gargeya S."/>
            <person name="Fitzgerald M."/>
            <person name="Haas B."/>
            <person name="Abouelleil A."/>
            <person name="Alvarado L."/>
            <person name="Arachchi H.M."/>
            <person name="Berlin A."/>
            <person name="Chapman S.B."/>
            <person name="Gearin G."/>
            <person name="Goldberg J."/>
            <person name="Griggs A."/>
            <person name="Gujja S."/>
            <person name="Hansen M."/>
            <person name="Heiman D."/>
            <person name="Howarth C."/>
            <person name="Larimer J."/>
            <person name="Lui A."/>
            <person name="MacDonald P.J.P."/>
            <person name="McCowen C."/>
            <person name="Montmayeur A."/>
            <person name="Murphy C."/>
            <person name="Neiman D."/>
            <person name="Pearson M."/>
            <person name="Priest M."/>
            <person name="Roberts A."/>
            <person name="Saif S."/>
            <person name="Shea T."/>
            <person name="Sisk P."/>
            <person name="Stolte C."/>
            <person name="Sykes S."/>
            <person name="Wortman J."/>
            <person name="Nusbaum C."/>
            <person name="Birren B."/>
        </authorList>
    </citation>
    <scope>NUCLEOTIDE SEQUENCE [LARGE SCALE GENOMIC DNA]</scope>
    <source>
        <strain evidence="14 15">ATCC 38327</strain>
    </source>
</reference>
<reference evidence="15" key="2">
    <citation type="submission" date="2009-11" db="EMBL/GenBank/DDBJ databases">
        <title>The Genome Sequence of Allomyces macrogynus strain ATCC 38327.</title>
        <authorList>
            <consortium name="The Broad Institute Genome Sequencing Platform"/>
            <person name="Russ C."/>
            <person name="Cuomo C."/>
            <person name="Shea T."/>
            <person name="Young S.K."/>
            <person name="Zeng Q."/>
            <person name="Koehrsen M."/>
            <person name="Haas B."/>
            <person name="Borodovsky M."/>
            <person name="Guigo R."/>
            <person name="Alvarado L."/>
            <person name="Berlin A."/>
            <person name="Borenstein D."/>
            <person name="Chen Z."/>
            <person name="Engels R."/>
            <person name="Freedman E."/>
            <person name="Gellesch M."/>
            <person name="Goldberg J."/>
            <person name="Griggs A."/>
            <person name="Gujja S."/>
            <person name="Heiman D."/>
            <person name="Hepburn T."/>
            <person name="Howarth C."/>
            <person name="Jen D."/>
            <person name="Larson L."/>
            <person name="Lewis B."/>
            <person name="Mehta T."/>
            <person name="Park D."/>
            <person name="Pearson M."/>
            <person name="Roberts A."/>
            <person name="Saif S."/>
            <person name="Shenoy N."/>
            <person name="Sisk P."/>
            <person name="Stolte C."/>
            <person name="Sykes S."/>
            <person name="Walk T."/>
            <person name="White J."/>
            <person name="Yandava C."/>
            <person name="Burger G."/>
            <person name="Gray M.W."/>
            <person name="Holland P.W.H."/>
            <person name="King N."/>
            <person name="Lang F.B.F."/>
            <person name="Roger A.J."/>
            <person name="Ruiz-Trillo I."/>
            <person name="Lander E."/>
            <person name="Nusbaum C."/>
        </authorList>
    </citation>
    <scope>NUCLEOTIDE SEQUENCE [LARGE SCALE GENOMIC DNA]</scope>
    <source>
        <strain evidence="15">ATCC 38327</strain>
    </source>
</reference>
<proteinExistence type="inferred from homology"/>
<dbReference type="GO" id="GO:0000387">
    <property type="term" value="P:spliceosomal snRNP assembly"/>
    <property type="evidence" value="ECO:0007669"/>
    <property type="project" value="UniProtKB-UniRule"/>
</dbReference>
<dbReference type="Gene3D" id="2.30.30.100">
    <property type="match status" value="1"/>
</dbReference>
<dbReference type="GO" id="GO:0005686">
    <property type="term" value="C:U2 snRNP"/>
    <property type="evidence" value="ECO:0007669"/>
    <property type="project" value="UniProtKB-UniRule"/>
</dbReference>
<dbReference type="GO" id="GO:0046540">
    <property type="term" value="C:U4/U6 x U5 tri-snRNP complex"/>
    <property type="evidence" value="ECO:0007669"/>
    <property type="project" value="UniProtKB-UniRule"/>
</dbReference>
<dbReference type="InterPro" id="IPR047575">
    <property type="entry name" value="Sm"/>
</dbReference>
<comment type="similarity">
    <text evidence="3 12">Belongs to the snRNP Sm proteins family.</text>
</comment>
<evidence type="ECO:0000256" key="8">
    <source>
        <dbReference type="ARBA" id="ARBA00023187"/>
    </source>
</evidence>
<dbReference type="GO" id="GO:0005685">
    <property type="term" value="C:U1 snRNP"/>
    <property type="evidence" value="ECO:0007669"/>
    <property type="project" value="UniProtKB-UniRule"/>
</dbReference>
<keyword evidence="8 12" id="KW-0508">mRNA splicing</keyword>
<dbReference type="PROSITE" id="PS52002">
    <property type="entry name" value="SM"/>
    <property type="match status" value="1"/>
</dbReference>
<evidence type="ECO:0000256" key="7">
    <source>
        <dbReference type="ARBA" id="ARBA00022884"/>
    </source>
</evidence>
<dbReference type="OMA" id="KVMTQPI"/>
<keyword evidence="9 12" id="KW-0539">Nucleus</keyword>
<dbReference type="InterPro" id="IPR010920">
    <property type="entry name" value="LSM_dom_sf"/>
</dbReference>
<dbReference type="Proteomes" id="UP000054350">
    <property type="component" value="Unassembled WGS sequence"/>
</dbReference>
<evidence type="ECO:0000256" key="10">
    <source>
        <dbReference type="ARBA" id="ARBA00023274"/>
    </source>
</evidence>
<dbReference type="CDD" id="cd01718">
    <property type="entry name" value="Sm_E"/>
    <property type="match status" value="1"/>
</dbReference>
<keyword evidence="15" id="KW-1185">Reference proteome</keyword>
<evidence type="ECO:0000259" key="13">
    <source>
        <dbReference type="PROSITE" id="PS52002"/>
    </source>
</evidence>
<dbReference type="Pfam" id="PF01423">
    <property type="entry name" value="LSM"/>
    <property type="match status" value="1"/>
</dbReference>
<dbReference type="GO" id="GO:0005687">
    <property type="term" value="C:U4 snRNP"/>
    <property type="evidence" value="ECO:0007669"/>
    <property type="project" value="UniProtKB-UniRule"/>
</dbReference>
<name>A0A0L0RUV6_ALLM3</name>
<keyword evidence="10 12" id="KW-0687">Ribonucleoprotein</keyword>
<comment type="function">
    <text evidence="11">Plays a role in pre-mRNA splicing as a core component of the spliceosomal U1, U2, U4 and U5 small nuclear ribonucleoproteins (snRNPs), the building blocks of the spliceosome.</text>
</comment>
<evidence type="ECO:0000313" key="15">
    <source>
        <dbReference type="Proteomes" id="UP000054350"/>
    </source>
</evidence>
<dbReference type="FunFam" id="2.30.30.100:FF:000013">
    <property type="entry name" value="Small nuclear ribonucleoprotein E"/>
    <property type="match status" value="1"/>
</dbReference>
<dbReference type="SMART" id="SM00651">
    <property type="entry name" value="Sm"/>
    <property type="match status" value="1"/>
</dbReference>
<evidence type="ECO:0000256" key="2">
    <source>
        <dbReference type="ARBA" id="ARBA00004514"/>
    </source>
</evidence>
<dbReference type="GO" id="GO:0005681">
    <property type="term" value="C:spliceosomal complex"/>
    <property type="evidence" value="ECO:0007669"/>
    <property type="project" value="UniProtKB-KW"/>
</dbReference>
<dbReference type="OrthoDB" id="25620at2759"/>
<comment type="function">
    <text evidence="12">Involved in pre-mRNA splicing. Binds and is required for the stability of snRNA U1, U2, U4 and U5 which contain a highly conserved structural motif called the Sm binding site. Involved in cap modification.</text>
</comment>
<evidence type="ECO:0000256" key="12">
    <source>
        <dbReference type="RuleBase" id="RU365053"/>
    </source>
</evidence>
<feature type="domain" description="Sm" evidence="13">
    <location>
        <begin position="13"/>
        <end position="93"/>
    </location>
</feature>
<dbReference type="eggNOG" id="KOG1774">
    <property type="taxonomic scope" value="Eukaryota"/>
</dbReference>
<keyword evidence="6 12" id="KW-0747">Spliceosome</keyword>
<evidence type="ECO:0000256" key="3">
    <source>
        <dbReference type="ARBA" id="ARBA00006850"/>
    </source>
</evidence>
<evidence type="ECO:0000256" key="9">
    <source>
        <dbReference type="ARBA" id="ARBA00023242"/>
    </source>
</evidence>
<gene>
    <name evidence="14" type="ORF">AMAG_00047</name>
</gene>
<dbReference type="GO" id="GO:0005682">
    <property type="term" value="C:U5 snRNP"/>
    <property type="evidence" value="ECO:0007669"/>
    <property type="project" value="UniProtKB-UniRule"/>
</dbReference>
<dbReference type="InterPro" id="IPR027078">
    <property type="entry name" value="snRNP-E"/>
</dbReference>
<dbReference type="SUPFAM" id="SSF50182">
    <property type="entry name" value="Sm-like ribonucleoproteins"/>
    <property type="match status" value="1"/>
</dbReference>
<evidence type="ECO:0000313" key="14">
    <source>
        <dbReference type="EMBL" id="KNE54043.1"/>
    </source>
</evidence>
<dbReference type="PANTHER" id="PTHR11193">
    <property type="entry name" value="SMALL NUCLEAR RIBONUCLEOPROTEIN E"/>
    <property type="match status" value="1"/>
</dbReference>
<evidence type="ECO:0000256" key="1">
    <source>
        <dbReference type="ARBA" id="ARBA00004123"/>
    </source>
</evidence>
<dbReference type="GO" id="GO:0003723">
    <property type="term" value="F:RNA binding"/>
    <property type="evidence" value="ECO:0007669"/>
    <property type="project" value="UniProtKB-KW"/>
</dbReference>
<protein>
    <recommendedName>
        <fullName evidence="12">Small nuclear ribonucleoprotein E</fullName>
        <shortName evidence="12">snRNP-E</shortName>
    </recommendedName>
    <alternativeName>
        <fullName evidence="12">Sm protein E</fullName>
    </alternativeName>
</protein>
<evidence type="ECO:0000256" key="5">
    <source>
        <dbReference type="ARBA" id="ARBA00022664"/>
    </source>
</evidence>
<dbReference type="AlphaFoldDB" id="A0A0L0RUV6"/>
<keyword evidence="7 12" id="KW-0694">RNA-binding</keyword>
<sequence length="100" mass="11347">MSSTVKKVMVQPIAVVFKHLQNKQRVSVWLFEHDEMRIEGVINGFDEFMNLVLDDAEEVHYKKGTRQVVNRKPLTRILLKGDNITLLQPVESAAAVEASA</sequence>
<dbReference type="GO" id="GO:0005829">
    <property type="term" value="C:cytosol"/>
    <property type="evidence" value="ECO:0007669"/>
    <property type="project" value="UniProtKB-SubCell"/>
</dbReference>
<keyword evidence="4" id="KW-0963">Cytoplasm</keyword>
<dbReference type="EMBL" id="GG745328">
    <property type="protein sequence ID" value="KNE54043.1"/>
    <property type="molecule type" value="Genomic_DNA"/>
</dbReference>
<organism evidence="14 15">
    <name type="scientific">Allomyces macrogynus (strain ATCC 38327)</name>
    <name type="common">Allomyces javanicus var. macrogynus</name>
    <dbReference type="NCBI Taxonomy" id="578462"/>
    <lineage>
        <taxon>Eukaryota</taxon>
        <taxon>Fungi</taxon>
        <taxon>Fungi incertae sedis</taxon>
        <taxon>Blastocladiomycota</taxon>
        <taxon>Blastocladiomycetes</taxon>
        <taxon>Blastocladiales</taxon>
        <taxon>Blastocladiaceae</taxon>
        <taxon>Allomyces</taxon>
    </lineage>
</organism>
<dbReference type="VEuPathDB" id="FungiDB:AMAG_00047"/>
<evidence type="ECO:0000256" key="4">
    <source>
        <dbReference type="ARBA" id="ARBA00022490"/>
    </source>
</evidence>
<evidence type="ECO:0000256" key="6">
    <source>
        <dbReference type="ARBA" id="ARBA00022728"/>
    </source>
</evidence>
<dbReference type="InterPro" id="IPR001163">
    <property type="entry name" value="Sm_dom_euk/arc"/>
</dbReference>
<comment type="subcellular location">
    <subcellularLocation>
        <location evidence="2">Cytoplasm</location>
        <location evidence="2">Cytosol</location>
    </subcellularLocation>
    <subcellularLocation>
        <location evidence="1 12">Nucleus</location>
    </subcellularLocation>
</comment>
<dbReference type="STRING" id="578462.A0A0L0RUV6"/>